<accession>A0A1H9DLY6</accession>
<dbReference type="GO" id="GO:0008610">
    <property type="term" value="P:lipid biosynthetic process"/>
    <property type="evidence" value="ECO:0007669"/>
    <property type="project" value="UniProtKB-ARBA"/>
</dbReference>
<feature type="transmembrane region" description="Helical" evidence="1">
    <location>
        <begin position="26"/>
        <end position="48"/>
    </location>
</feature>
<keyword evidence="1" id="KW-1133">Transmembrane helix</keyword>
<evidence type="ECO:0000313" key="4">
    <source>
        <dbReference type="Proteomes" id="UP000199233"/>
    </source>
</evidence>
<organism evidence="3 4">
    <name type="scientific">Solimonas aquatica</name>
    <dbReference type="NCBI Taxonomy" id="489703"/>
    <lineage>
        <taxon>Bacteria</taxon>
        <taxon>Pseudomonadati</taxon>
        <taxon>Pseudomonadota</taxon>
        <taxon>Gammaproteobacteria</taxon>
        <taxon>Nevskiales</taxon>
        <taxon>Nevskiaceae</taxon>
        <taxon>Solimonas</taxon>
    </lineage>
</organism>
<dbReference type="GO" id="GO:0016717">
    <property type="term" value="F:oxidoreductase activity, acting on paired donors, with oxidation of a pair of donors resulting in the reduction of molecular oxygen to two molecules of water"/>
    <property type="evidence" value="ECO:0007669"/>
    <property type="project" value="TreeGrafter"/>
</dbReference>
<feature type="transmembrane region" description="Helical" evidence="1">
    <location>
        <begin position="54"/>
        <end position="74"/>
    </location>
</feature>
<feature type="transmembrane region" description="Helical" evidence="1">
    <location>
        <begin position="134"/>
        <end position="156"/>
    </location>
</feature>
<protein>
    <submittedName>
        <fullName evidence="3">Fatty acid desaturase</fullName>
    </submittedName>
</protein>
<dbReference type="EMBL" id="FOFS01000004">
    <property type="protein sequence ID" value="SEQ13718.1"/>
    <property type="molecule type" value="Genomic_DNA"/>
</dbReference>
<feature type="transmembrane region" description="Helical" evidence="1">
    <location>
        <begin position="95"/>
        <end position="114"/>
    </location>
</feature>
<name>A0A1H9DLY6_9GAMM</name>
<feature type="domain" description="Fatty acid desaturase" evidence="2">
    <location>
        <begin position="54"/>
        <end position="282"/>
    </location>
</feature>
<keyword evidence="1" id="KW-0472">Membrane</keyword>
<gene>
    <name evidence="3" type="ORF">SAMN04488038_10467</name>
</gene>
<proteinExistence type="predicted"/>
<dbReference type="Pfam" id="PF00487">
    <property type="entry name" value="FA_desaturase"/>
    <property type="match status" value="1"/>
</dbReference>
<dbReference type="GO" id="GO:0016020">
    <property type="term" value="C:membrane"/>
    <property type="evidence" value="ECO:0007669"/>
    <property type="project" value="TreeGrafter"/>
</dbReference>
<keyword evidence="4" id="KW-1185">Reference proteome</keyword>
<reference evidence="3 4" key="1">
    <citation type="submission" date="2016-10" db="EMBL/GenBank/DDBJ databases">
        <authorList>
            <person name="de Groot N.N."/>
        </authorList>
    </citation>
    <scope>NUCLEOTIDE SEQUENCE [LARGE SCALE GENOMIC DNA]</scope>
    <source>
        <strain evidence="3 4">DSM 25927</strain>
    </source>
</reference>
<dbReference type="STRING" id="489703.SAMN04488038_10467"/>
<dbReference type="InterPro" id="IPR012171">
    <property type="entry name" value="Fatty_acid_desaturase"/>
</dbReference>
<dbReference type="PANTHER" id="PTHR19353:SF19">
    <property type="entry name" value="DELTA(5) FATTY ACID DESATURASE C-RELATED"/>
    <property type="match status" value="1"/>
</dbReference>
<dbReference type="Proteomes" id="UP000199233">
    <property type="component" value="Unassembled WGS sequence"/>
</dbReference>
<evidence type="ECO:0000256" key="1">
    <source>
        <dbReference type="SAM" id="Phobius"/>
    </source>
</evidence>
<dbReference type="AlphaFoldDB" id="A0A1H9DLY6"/>
<feature type="transmembrane region" description="Helical" evidence="1">
    <location>
        <begin position="168"/>
        <end position="186"/>
    </location>
</feature>
<evidence type="ECO:0000259" key="2">
    <source>
        <dbReference type="Pfam" id="PF00487"/>
    </source>
</evidence>
<keyword evidence="1" id="KW-0812">Transmembrane</keyword>
<evidence type="ECO:0000313" key="3">
    <source>
        <dbReference type="EMBL" id="SEQ13718.1"/>
    </source>
</evidence>
<dbReference type="RefSeq" id="WP_177188867.1">
    <property type="nucleotide sequence ID" value="NZ_FOFS01000004.1"/>
</dbReference>
<dbReference type="InterPro" id="IPR005804">
    <property type="entry name" value="FA_desaturase_dom"/>
</dbReference>
<dbReference type="PANTHER" id="PTHR19353">
    <property type="entry name" value="FATTY ACID DESATURASE 2"/>
    <property type="match status" value="1"/>
</dbReference>
<sequence length="298" mass="34423">MHHIIAPDSLSAAQRSQLQLLTRAPAYAWPTLMLWAFVMISLSTSYVLGFAGLMPLWLGAVINSLLGYIGFTLAHDCIHRAMCRDTKLNDRLGQMALWLMLPYVHLGLFRWGHIQHHRFTGDARDPDLVMQGPWWQLPLRWAFIDLLYFVYVLRMGDAVARGFLRKSLIGTAIFLAAVAVLIWQGYGEQVLMLWLIPSRLLQMMQGFAFFWLPHVPHDTPQSQNFTRATTVRLGHEWLLDPLLQFQNYHLMHHLYPTTPFYNNGKVWRLLRPQLEQHDLAIQKGFAIHPEIHLARSAG</sequence>